<keyword evidence="2" id="KW-0808">Transferase</keyword>
<evidence type="ECO:0000256" key="5">
    <source>
        <dbReference type="ARBA" id="ARBA00047503"/>
    </source>
</evidence>
<accession>A0A382F0V8</accession>
<dbReference type="PANTHER" id="PTHR30160:SF7">
    <property type="entry name" value="ADP-HEPTOSE--LPS HEPTOSYLTRANSFERASE 2"/>
    <property type="match status" value="1"/>
</dbReference>
<proteinExistence type="inferred from homology"/>
<dbReference type="PANTHER" id="PTHR30160">
    <property type="entry name" value="TETRAACYLDISACCHARIDE 4'-KINASE-RELATED"/>
    <property type="match status" value="1"/>
</dbReference>
<name>A0A382F0V8_9ZZZZ</name>
<keyword evidence="1" id="KW-0328">Glycosyltransferase</keyword>
<dbReference type="CDD" id="cd03789">
    <property type="entry name" value="GT9_LPS_heptosyltransferase"/>
    <property type="match status" value="1"/>
</dbReference>
<sequence length="301" mass="32656">MALPFITHCRATHQMDHIVAIAREWVVPVLKNSTILNDMLIIGKDEDKGVVGATQIGRQLKSKELDCLYLLSGSWRSAYIGWFSGAKERIGYTGQGRSPLLTEVITPPSEKMHRSKQYLKLLKEYDTTAKLTAPIAVTDDEVAFAKVLLESLNMASPLAIFCSSVAPSRRPPTTLWKGIIEFALNGGVDVLLIGGNRDIPIAMELMEYFPAGNLQSVCGRTSLRESIALISQCAGAIASDSGLGHISANLGVPTVSLFGAGDPEITAPLGDRTKIIFQDVYCSPCKKNQCHNSDEPLLCHT</sequence>
<dbReference type="GO" id="GO:0009244">
    <property type="term" value="P:lipopolysaccharide core region biosynthetic process"/>
    <property type="evidence" value="ECO:0007669"/>
    <property type="project" value="TreeGrafter"/>
</dbReference>
<protein>
    <recommendedName>
        <fullName evidence="4">lipopolysaccharide heptosyltransferase II</fullName>
        <ecNumber evidence="4">2.4.99.24</ecNumber>
    </recommendedName>
</protein>
<organism evidence="6">
    <name type="scientific">marine metagenome</name>
    <dbReference type="NCBI Taxonomy" id="408172"/>
    <lineage>
        <taxon>unclassified sequences</taxon>
        <taxon>metagenomes</taxon>
        <taxon>ecological metagenomes</taxon>
    </lineage>
</organism>
<dbReference type="InterPro" id="IPR011910">
    <property type="entry name" value="RfaF"/>
</dbReference>
<dbReference type="NCBIfam" id="TIGR02195">
    <property type="entry name" value="heptsyl_trn_II"/>
    <property type="match status" value="1"/>
</dbReference>
<reference evidence="6" key="1">
    <citation type="submission" date="2018-05" db="EMBL/GenBank/DDBJ databases">
        <authorList>
            <person name="Lanie J.A."/>
            <person name="Ng W.-L."/>
            <person name="Kazmierczak K.M."/>
            <person name="Andrzejewski T.M."/>
            <person name="Davidsen T.M."/>
            <person name="Wayne K.J."/>
            <person name="Tettelin H."/>
            <person name="Glass J.I."/>
            <person name="Rusch D."/>
            <person name="Podicherti R."/>
            <person name="Tsui H.-C.T."/>
            <person name="Winkler M.E."/>
        </authorList>
    </citation>
    <scope>NUCLEOTIDE SEQUENCE</scope>
</reference>
<gene>
    <name evidence="6" type="ORF">METZ01_LOCUS208868</name>
</gene>
<dbReference type="Gene3D" id="3.40.50.2000">
    <property type="entry name" value="Glycogen Phosphorylase B"/>
    <property type="match status" value="2"/>
</dbReference>
<evidence type="ECO:0000256" key="1">
    <source>
        <dbReference type="ARBA" id="ARBA00022676"/>
    </source>
</evidence>
<evidence type="ECO:0000256" key="3">
    <source>
        <dbReference type="ARBA" id="ARBA00043995"/>
    </source>
</evidence>
<dbReference type="InterPro" id="IPR002201">
    <property type="entry name" value="Glyco_trans_9"/>
</dbReference>
<dbReference type="SUPFAM" id="SSF53756">
    <property type="entry name" value="UDP-Glycosyltransferase/glycogen phosphorylase"/>
    <property type="match status" value="1"/>
</dbReference>
<dbReference type="EMBL" id="UINC01047132">
    <property type="protein sequence ID" value="SVB56014.1"/>
    <property type="molecule type" value="Genomic_DNA"/>
</dbReference>
<feature type="non-terminal residue" evidence="6">
    <location>
        <position position="301"/>
    </location>
</feature>
<comment type="similarity">
    <text evidence="3">Belongs to the glycosyltransferase 9 family.</text>
</comment>
<comment type="catalytic activity">
    <reaction evidence="5">
        <text>an L-alpha-D-Hep-(1-&gt;5)-[alpha-Kdo-(2-&gt;4)]-alpha-Kdo-(2-&gt;6)-lipid A + ADP-L-glycero-beta-D-manno-heptose = an L-alpha-D-Hep-(1-&gt;3)-L-alpha-D-Hep-(1-&gt;5)-[alpha-Kdo-(2-&gt;4)]-alpha-Kdo-(2-&gt;6)-lipid A + ADP + H(+)</text>
        <dbReference type="Rhea" id="RHEA:74071"/>
        <dbReference type="ChEBI" id="CHEBI:15378"/>
        <dbReference type="ChEBI" id="CHEBI:61506"/>
        <dbReference type="ChEBI" id="CHEBI:193068"/>
        <dbReference type="ChEBI" id="CHEBI:193069"/>
        <dbReference type="ChEBI" id="CHEBI:456216"/>
        <dbReference type="EC" id="2.4.99.24"/>
    </reaction>
</comment>
<dbReference type="Pfam" id="PF01075">
    <property type="entry name" value="Glyco_transf_9"/>
    <property type="match status" value="1"/>
</dbReference>
<dbReference type="GO" id="GO:0005829">
    <property type="term" value="C:cytosol"/>
    <property type="evidence" value="ECO:0007669"/>
    <property type="project" value="TreeGrafter"/>
</dbReference>
<evidence type="ECO:0000313" key="6">
    <source>
        <dbReference type="EMBL" id="SVB56014.1"/>
    </source>
</evidence>
<dbReference type="GO" id="GO:0008713">
    <property type="term" value="F:ADP-heptose-lipopolysaccharide heptosyltransferase activity"/>
    <property type="evidence" value="ECO:0007669"/>
    <property type="project" value="UniProtKB-EC"/>
</dbReference>
<dbReference type="InterPro" id="IPR051199">
    <property type="entry name" value="LPS_LOS_Heptosyltrfase"/>
</dbReference>
<evidence type="ECO:0000256" key="4">
    <source>
        <dbReference type="ARBA" id="ARBA00044042"/>
    </source>
</evidence>
<dbReference type="AlphaFoldDB" id="A0A382F0V8"/>
<evidence type="ECO:0000256" key="2">
    <source>
        <dbReference type="ARBA" id="ARBA00022679"/>
    </source>
</evidence>
<dbReference type="EC" id="2.4.99.24" evidence="4"/>